<evidence type="ECO:0000313" key="2">
    <source>
        <dbReference type="EnsemblPlants" id="ONIVA11G09810.1"/>
    </source>
</evidence>
<protein>
    <submittedName>
        <fullName evidence="2">Uncharacterized protein</fullName>
    </submittedName>
</protein>
<organism evidence="2">
    <name type="scientific">Oryza nivara</name>
    <name type="common">Indian wild rice</name>
    <name type="synonym">Oryza sativa f. spontanea</name>
    <dbReference type="NCBI Taxonomy" id="4536"/>
    <lineage>
        <taxon>Eukaryota</taxon>
        <taxon>Viridiplantae</taxon>
        <taxon>Streptophyta</taxon>
        <taxon>Embryophyta</taxon>
        <taxon>Tracheophyta</taxon>
        <taxon>Spermatophyta</taxon>
        <taxon>Magnoliopsida</taxon>
        <taxon>Liliopsida</taxon>
        <taxon>Poales</taxon>
        <taxon>Poaceae</taxon>
        <taxon>BOP clade</taxon>
        <taxon>Oryzoideae</taxon>
        <taxon>Oryzeae</taxon>
        <taxon>Oryzinae</taxon>
        <taxon>Oryza</taxon>
    </lineage>
</organism>
<feature type="compositionally biased region" description="Basic and acidic residues" evidence="1">
    <location>
        <begin position="1"/>
        <end position="15"/>
    </location>
</feature>
<dbReference type="EnsemblPlants" id="ONIVA11G09810.1">
    <property type="protein sequence ID" value="ONIVA11G09810.1"/>
    <property type="gene ID" value="ONIVA11G09810"/>
</dbReference>
<dbReference type="HOGENOM" id="CLU_131192_0_0_1"/>
<evidence type="ECO:0000256" key="1">
    <source>
        <dbReference type="SAM" id="MobiDB-lite"/>
    </source>
</evidence>
<name>A0A0E0J0T7_ORYNI</name>
<dbReference type="Proteomes" id="UP000006591">
    <property type="component" value="Chromosome 11"/>
</dbReference>
<accession>A0A0E0J0T7</accession>
<reference evidence="2" key="1">
    <citation type="submission" date="2015-04" db="UniProtKB">
        <authorList>
            <consortium name="EnsemblPlants"/>
        </authorList>
    </citation>
    <scope>IDENTIFICATION</scope>
    <source>
        <strain evidence="2">SL10</strain>
    </source>
</reference>
<keyword evidence="3" id="KW-1185">Reference proteome</keyword>
<dbReference type="AlphaFoldDB" id="A0A0E0J0T7"/>
<sequence length="141" mass="14912">MAAADKVGDNDEGWRRTSGLLPCRAAVPRAGSSLPSSGSRAPLSLAPPSRSFAAAAKLPATTELPCHGQAPSPPLTRATRSLRRWMTGEVTRIPAATRACTTTPFARDELRTRCPADGGELDLISLRRLFSNGCGWLRTAA</sequence>
<proteinExistence type="predicted"/>
<feature type="region of interest" description="Disordered" evidence="1">
    <location>
        <begin position="1"/>
        <end position="22"/>
    </location>
</feature>
<dbReference type="Gramene" id="ONIVA11G09810.1">
    <property type="protein sequence ID" value="ONIVA11G09810.1"/>
    <property type="gene ID" value="ONIVA11G09810"/>
</dbReference>
<evidence type="ECO:0000313" key="3">
    <source>
        <dbReference type="Proteomes" id="UP000006591"/>
    </source>
</evidence>
<reference evidence="2" key="2">
    <citation type="submission" date="2018-04" db="EMBL/GenBank/DDBJ databases">
        <title>OnivRS2 (Oryza nivara Reference Sequence Version 2).</title>
        <authorList>
            <person name="Zhang J."/>
            <person name="Kudrna D."/>
            <person name="Lee S."/>
            <person name="Talag J."/>
            <person name="Rajasekar S."/>
            <person name="Welchert J."/>
            <person name="Hsing Y.-I."/>
            <person name="Wing R.A."/>
        </authorList>
    </citation>
    <scope>NUCLEOTIDE SEQUENCE [LARGE SCALE GENOMIC DNA]</scope>
    <source>
        <strain evidence="2">SL10</strain>
    </source>
</reference>